<feature type="transmembrane region" description="Helical" evidence="1">
    <location>
        <begin position="88"/>
        <end position="107"/>
    </location>
</feature>
<feature type="transmembrane region" description="Helical" evidence="1">
    <location>
        <begin position="224"/>
        <end position="245"/>
    </location>
</feature>
<feature type="transmembrane region" description="Helical" evidence="1">
    <location>
        <begin position="251"/>
        <end position="268"/>
    </location>
</feature>
<keyword evidence="1" id="KW-0472">Membrane</keyword>
<evidence type="ECO:0000256" key="1">
    <source>
        <dbReference type="SAM" id="Phobius"/>
    </source>
</evidence>
<dbReference type="PANTHER" id="PTHR23028:SF131">
    <property type="entry name" value="BLR2367 PROTEIN"/>
    <property type="match status" value="1"/>
</dbReference>
<feature type="transmembrane region" description="Helical" evidence="1">
    <location>
        <begin position="280"/>
        <end position="301"/>
    </location>
</feature>
<comment type="caution">
    <text evidence="3">The sequence shown here is derived from an EMBL/GenBank/DDBJ whole genome shotgun (WGS) entry which is preliminary data.</text>
</comment>
<feature type="transmembrane region" description="Helical" evidence="1">
    <location>
        <begin position="167"/>
        <end position="186"/>
    </location>
</feature>
<dbReference type="PANTHER" id="PTHR23028">
    <property type="entry name" value="ACETYLTRANSFERASE"/>
    <property type="match status" value="1"/>
</dbReference>
<proteinExistence type="predicted"/>
<feature type="transmembrane region" description="Helical" evidence="1">
    <location>
        <begin position="192"/>
        <end position="212"/>
    </location>
</feature>
<dbReference type="GO" id="GO:0000271">
    <property type="term" value="P:polysaccharide biosynthetic process"/>
    <property type="evidence" value="ECO:0007669"/>
    <property type="project" value="TreeGrafter"/>
</dbReference>
<feature type="transmembrane region" description="Helical" evidence="1">
    <location>
        <begin position="46"/>
        <end position="68"/>
    </location>
</feature>
<feature type="domain" description="Acyltransferase 3" evidence="2">
    <location>
        <begin position="8"/>
        <end position="339"/>
    </location>
</feature>
<reference evidence="3 4" key="1">
    <citation type="submission" date="2019-09" db="EMBL/GenBank/DDBJ databases">
        <title>YIM 132548 draft genome.</title>
        <authorList>
            <person name="Jiang L."/>
        </authorList>
    </citation>
    <scope>NUCLEOTIDE SEQUENCE [LARGE SCALE GENOMIC DNA]</scope>
    <source>
        <strain evidence="3 4">YIM 132548</strain>
    </source>
</reference>
<keyword evidence="4" id="KW-1185">Reference proteome</keyword>
<accession>A0A6N6MLJ6</accession>
<evidence type="ECO:0000313" key="4">
    <source>
        <dbReference type="Proteomes" id="UP000441523"/>
    </source>
</evidence>
<dbReference type="AlphaFoldDB" id="A0A6N6MLJ6"/>
<protein>
    <submittedName>
        <fullName evidence="3">Acyltransferase</fullName>
    </submittedName>
</protein>
<keyword evidence="1" id="KW-1133">Transmembrane helix</keyword>
<dbReference type="Pfam" id="PF01757">
    <property type="entry name" value="Acyl_transf_3"/>
    <property type="match status" value="1"/>
</dbReference>
<dbReference type="Proteomes" id="UP000441523">
    <property type="component" value="Unassembled WGS sequence"/>
</dbReference>
<dbReference type="GO" id="GO:0016020">
    <property type="term" value="C:membrane"/>
    <property type="evidence" value="ECO:0007669"/>
    <property type="project" value="TreeGrafter"/>
</dbReference>
<dbReference type="InterPro" id="IPR002656">
    <property type="entry name" value="Acyl_transf_3_dom"/>
</dbReference>
<keyword evidence="3" id="KW-0012">Acyltransferase</keyword>
<dbReference type="RefSeq" id="WP_150964867.1">
    <property type="nucleotide sequence ID" value="NZ_VZZJ01000015.1"/>
</dbReference>
<keyword evidence="3" id="KW-0808">Transferase</keyword>
<evidence type="ECO:0000259" key="2">
    <source>
        <dbReference type="Pfam" id="PF01757"/>
    </source>
</evidence>
<organism evidence="3 4">
    <name type="scientific">Methylobacterium planeticum</name>
    <dbReference type="NCBI Taxonomy" id="2615211"/>
    <lineage>
        <taxon>Bacteria</taxon>
        <taxon>Pseudomonadati</taxon>
        <taxon>Pseudomonadota</taxon>
        <taxon>Alphaproteobacteria</taxon>
        <taxon>Hyphomicrobiales</taxon>
        <taxon>Methylobacteriaceae</taxon>
        <taxon>Methylobacterium</taxon>
    </lineage>
</organism>
<dbReference type="InterPro" id="IPR050879">
    <property type="entry name" value="Acyltransferase_3"/>
</dbReference>
<dbReference type="GO" id="GO:0016747">
    <property type="term" value="F:acyltransferase activity, transferring groups other than amino-acyl groups"/>
    <property type="evidence" value="ECO:0007669"/>
    <property type="project" value="InterPro"/>
</dbReference>
<evidence type="ECO:0000313" key="3">
    <source>
        <dbReference type="EMBL" id="KAB1072122.1"/>
    </source>
</evidence>
<sequence length="368" mass="38157">MKLILVQILRGGAALLVATHHAQHEAGLLAARTGQAFAPSALLPWAAGVDVFFVISGFIIVHAAAPLYGQPGARAHFLAHRVARVVPLYWLVTALYLALALAAPGMLGAGGADLLEPGYVAASFLFWPALRPDGTPQPLYTLGWTLNCEMFFYALFALGLGWRRRGAVAWILAALGLLTLVNALAPGLPLPLAFWTNPIILEFALGAALGLARAEGARLPGPARLGLALAGVAGLALAEPLLGAATGFGRPLGHGVPAALLVAAAALGRPRRVDAPIPAPLLWAGAVGDASYALYLVHPFVLRGAREAILRLGLAPGLGPWGSLALMLALTVPAALLVHRLVERPLTARARALLDPAPRGIVPARKTV</sequence>
<feature type="transmembrane region" description="Helical" evidence="1">
    <location>
        <begin position="139"/>
        <end position="160"/>
    </location>
</feature>
<dbReference type="EMBL" id="VZZJ01000015">
    <property type="protein sequence ID" value="KAB1072122.1"/>
    <property type="molecule type" value="Genomic_DNA"/>
</dbReference>
<gene>
    <name evidence="3" type="ORF">F6X51_16975</name>
</gene>
<feature type="transmembrane region" description="Helical" evidence="1">
    <location>
        <begin position="321"/>
        <end position="342"/>
    </location>
</feature>
<keyword evidence="1" id="KW-0812">Transmembrane</keyword>
<name>A0A6N6MLJ6_9HYPH</name>